<name>A0A139BW64_9PROT</name>
<proteinExistence type="predicted"/>
<reference evidence="1 2" key="2">
    <citation type="submission" date="2016-03" db="EMBL/GenBank/DDBJ databases">
        <title>New uncultured bacterium of the family Gallionellaceae from acid mine drainage: description and reconstruction of genome based on metagenomic analysis of microbial community.</title>
        <authorList>
            <person name="Kadnikov V."/>
            <person name="Ivasenko D."/>
            <person name="Beletsky A."/>
            <person name="Mardanov A."/>
            <person name="Danilova E."/>
            <person name="Pimenov N."/>
            <person name="Karnachuk O."/>
            <person name="Ravin N."/>
        </authorList>
    </citation>
    <scope>NUCLEOTIDE SEQUENCE [LARGE SCALE GENOMIC DNA]</scope>
    <source>
        <strain evidence="1">ShG14-8</strain>
    </source>
</reference>
<comment type="caution">
    <text evidence="1">The sequence shown here is derived from an EMBL/GenBank/DDBJ whole genome shotgun (WGS) entry which is preliminary data.</text>
</comment>
<evidence type="ECO:0000313" key="1">
    <source>
        <dbReference type="EMBL" id="KXS33098.1"/>
    </source>
</evidence>
<protein>
    <submittedName>
        <fullName evidence="1">Uncharacterized protein</fullName>
    </submittedName>
</protein>
<dbReference type="EMBL" id="LSLI01000011">
    <property type="protein sequence ID" value="KXS33098.1"/>
    <property type="molecule type" value="Genomic_DNA"/>
</dbReference>
<evidence type="ECO:0000313" key="2">
    <source>
        <dbReference type="Proteomes" id="UP000070578"/>
    </source>
</evidence>
<sequence>MQIRSAVLGVYGEFVQKPYFVIVHSRPQPGHARFDQYNPEGLTELMLSVVEHVTGGRPEVLKRMCELDAADKSASPHRTRRYIAKSRDELYSTDVDYLTSLSTEYKGYWFGTNAKKTQTRRVIELACRAANTPYETIRKLPGFKSGA</sequence>
<organism evidence="1 2">
    <name type="scientific">Candidatus Gallionella acididurans</name>
    <dbReference type="NCBI Taxonomy" id="1796491"/>
    <lineage>
        <taxon>Bacteria</taxon>
        <taxon>Pseudomonadati</taxon>
        <taxon>Pseudomonadota</taxon>
        <taxon>Betaproteobacteria</taxon>
        <taxon>Nitrosomonadales</taxon>
        <taxon>Gallionellaceae</taxon>
        <taxon>Gallionella</taxon>
    </lineage>
</organism>
<dbReference type="AlphaFoldDB" id="A0A139BW64"/>
<gene>
    <name evidence="1" type="ORF">AWT59_0765</name>
</gene>
<reference evidence="1 2" key="1">
    <citation type="submission" date="2016-02" db="EMBL/GenBank/DDBJ databases">
        <authorList>
            <person name="Wen L."/>
            <person name="He K."/>
            <person name="Yang H."/>
        </authorList>
    </citation>
    <scope>NUCLEOTIDE SEQUENCE [LARGE SCALE GENOMIC DNA]</scope>
    <source>
        <strain evidence="1">ShG14-8</strain>
    </source>
</reference>
<accession>A0A139BW64</accession>
<dbReference type="Proteomes" id="UP000070578">
    <property type="component" value="Unassembled WGS sequence"/>
</dbReference>